<accession>A0ABR7GHI0</accession>
<keyword evidence="2" id="KW-0378">Hydrolase</keyword>
<dbReference type="RefSeq" id="WP_158573055.1">
    <property type="nucleotide sequence ID" value="NZ_JACOPG010000003.1"/>
</dbReference>
<protein>
    <submittedName>
        <fullName evidence="4">Polysaccharide deacetylase family protein</fullName>
    </submittedName>
</protein>
<evidence type="ECO:0000313" key="4">
    <source>
        <dbReference type="EMBL" id="MBC5686778.1"/>
    </source>
</evidence>
<dbReference type="EMBL" id="JACOPG010000003">
    <property type="protein sequence ID" value="MBC5686778.1"/>
    <property type="molecule type" value="Genomic_DNA"/>
</dbReference>
<evidence type="ECO:0000313" key="5">
    <source>
        <dbReference type="Proteomes" id="UP000643810"/>
    </source>
</evidence>
<organism evidence="4 5">
    <name type="scientific">Roseburia lenta</name>
    <dbReference type="NCBI Taxonomy" id="2763061"/>
    <lineage>
        <taxon>Bacteria</taxon>
        <taxon>Bacillati</taxon>
        <taxon>Bacillota</taxon>
        <taxon>Clostridia</taxon>
        <taxon>Lachnospirales</taxon>
        <taxon>Lachnospiraceae</taxon>
        <taxon>Roseburia</taxon>
    </lineage>
</organism>
<dbReference type="SUPFAM" id="SSF88713">
    <property type="entry name" value="Glycoside hydrolase/deacetylase"/>
    <property type="match status" value="1"/>
</dbReference>
<dbReference type="InterPro" id="IPR002509">
    <property type="entry name" value="NODB_dom"/>
</dbReference>
<proteinExistence type="predicted"/>
<keyword evidence="1" id="KW-0479">Metal-binding</keyword>
<dbReference type="PROSITE" id="PS51677">
    <property type="entry name" value="NODB"/>
    <property type="match status" value="1"/>
</dbReference>
<evidence type="ECO:0000256" key="2">
    <source>
        <dbReference type="ARBA" id="ARBA00022801"/>
    </source>
</evidence>
<feature type="domain" description="NodB homology" evidence="3">
    <location>
        <begin position="51"/>
        <end position="225"/>
    </location>
</feature>
<gene>
    <name evidence="4" type="ORF">H8R94_09225</name>
</gene>
<dbReference type="Pfam" id="PF01522">
    <property type="entry name" value="Polysacc_deac_1"/>
    <property type="match status" value="1"/>
</dbReference>
<name>A0ABR7GHI0_9FIRM</name>
<dbReference type="InterPro" id="IPR011330">
    <property type="entry name" value="Glyco_hydro/deAcase_b/a-brl"/>
</dbReference>
<dbReference type="InterPro" id="IPR050248">
    <property type="entry name" value="Polysacc_deacetylase_ArnD"/>
</dbReference>
<comment type="caution">
    <text evidence="4">The sequence shown here is derived from an EMBL/GenBank/DDBJ whole genome shotgun (WGS) entry which is preliminary data.</text>
</comment>
<reference evidence="4 5" key="1">
    <citation type="submission" date="2020-08" db="EMBL/GenBank/DDBJ databases">
        <title>Genome public.</title>
        <authorList>
            <person name="Liu C."/>
            <person name="Sun Q."/>
        </authorList>
    </citation>
    <scope>NUCLEOTIDE SEQUENCE [LARGE SCALE GENOMIC DNA]</scope>
    <source>
        <strain evidence="4 5">NSJ-9</strain>
    </source>
</reference>
<evidence type="ECO:0000259" key="3">
    <source>
        <dbReference type="PROSITE" id="PS51677"/>
    </source>
</evidence>
<keyword evidence="5" id="KW-1185">Reference proteome</keyword>
<sequence>MKKKYILTGLFGLLVTCGGLFWQYAVYEGSDPVRKTATVISNADWADPAEKLVALTFDDGPHPVYTEEILDVLDQAGIKASFFMMGKEAELYPDVVKKVSDAGHLIGNHTYTHANVCQISADETTEEITKTNDILEGLTGKRPQFFRPPFGCKNETLEKQTGMFWIFWDVDTLDWSLQNAEQVYCKVVKNVGENDIILMHDAYPSTVEAVRELIPALQEMGYTFVTVDRLVEP</sequence>
<dbReference type="Proteomes" id="UP000643810">
    <property type="component" value="Unassembled WGS sequence"/>
</dbReference>
<dbReference type="Gene3D" id="3.20.20.370">
    <property type="entry name" value="Glycoside hydrolase/deacetylase"/>
    <property type="match status" value="1"/>
</dbReference>
<dbReference type="PANTHER" id="PTHR10587">
    <property type="entry name" value="GLYCOSYL TRANSFERASE-RELATED"/>
    <property type="match status" value="1"/>
</dbReference>
<dbReference type="PANTHER" id="PTHR10587:SF133">
    <property type="entry name" value="CHITIN DEACETYLASE 1-RELATED"/>
    <property type="match status" value="1"/>
</dbReference>
<evidence type="ECO:0000256" key="1">
    <source>
        <dbReference type="ARBA" id="ARBA00022723"/>
    </source>
</evidence>